<gene>
    <name evidence="1" type="ORF">GCM10007390_17210</name>
</gene>
<accession>A0A8J3D7P9</accession>
<evidence type="ECO:0000313" key="1">
    <source>
        <dbReference type="EMBL" id="GHB63920.1"/>
    </source>
</evidence>
<dbReference type="RefSeq" id="WP_189563897.1">
    <property type="nucleotide sequence ID" value="NZ_BMXF01000001.1"/>
</dbReference>
<reference evidence="1 2" key="1">
    <citation type="journal article" date="2014" name="Int. J. Syst. Evol. Microbiol.">
        <title>Complete genome sequence of Corynebacterium casei LMG S-19264T (=DSM 44701T), isolated from a smear-ripened cheese.</title>
        <authorList>
            <consortium name="US DOE Joint Genome Institute (JGI-PGF)"/>
            <person name="Walter F."/>
            <person name="Albersmeier A."/>
            <person name="Kalinowski J."/>
            <person name="Ruckert C."/>
        </authorList>
    </citation>
    <scope>NUCLEOTIDE SEQUENCE [LARGE SCALE GENOMIC DNA]</scope>
    <source>
        <strain evidence="1 2">KCTC 12866</strain>
    </source>
</reference>
<comment type="caution">
    <text evidence="1">The sequence shown here is derived from an EMBL/GenBank/DDBJ whole genome shotgun (WGS) entry which is preliminary data.</text>
</comment>
<sequence>MNTTAKKIKYPTTVEDTDQMGKRYDIIQCPTCGLKQKAEILLTSPYETYLHECKGCEYIIEEDEWNSVVTI</sequence>
<organism evidence="1 2">
    <name type="scientific">Persicitalea jodogahamensis</name>
    <dbReference type="NCBI Taxonomy" id="402147"/>
    <lineage>
        <taxon>Bacteria</taxon>
        <taxon>Pseudomonadati</taxon>
        <taxon>Bacteroidota</taxon>
        <taxon>Cytophagia</taxon>
        <taxon>Cytophagales</taxon>
        <taxon>Spirosomataceae</taxon>
        <taxon>Persicitalea</taxon>
    </lineage>
</organism>
<dbReference type="Proteomes" id="UP000598271">
    <property type="component" value="Unassembled WGS sequence"/>
</dbReference>
<protein>
    <submittedName>
        <fullName evidence="1">Uncharacterized protein</fullName>
    </submittedName>
</protein>
<keyword evidence="2" id="KW-1185">Reference proteome</keyword>
<name>A0A8J3D7P9_9BACT</name>
<dbReference type="AlphaFoldDB" id="A0A8J3D7P9"/>
<dbReference type="EMBL" id="BMXF01000001">
    <property type="protein sequence ID" value="GHB63920.1"/>
    <property type="molecule type" value="Genomic_DNA"/>
</dbReference>
<proteinExistence type="predicted"/>
<evidence type="ECO:0000313" key="2">
    <source>
        <dbReference type="Proteomes" id="UP000598271"/>
    </source>
</evidence>